<dbReference type="PANTHER" id="PTHR20905">
    <property type="entry name" value="N-ACETYLTRANSFERASE-RELATED"/>
    <property type="match status" value="1"/>
</dbReference>
<dbReference type="GO" id="GO:0008080">
    <property type="term" value="F:N-acetyltransferase activity"/>
    <property type="evidence" value="ECO:0007669"/>
    <property type="project" value="TreeGrafter"/>
</dbReference>
<dbReference type="Proteomes" id="UP001153954">
    <property type="component" value="Unassembled WGS sequence"/>
</dbReference>
<name>A0AAU9UUW1_EUPED</name>
<accession>A0AAU9UUW1</accession>
<keyword evidence="3" id="KW-1185">Reference proteome</keyword>
<dbReference type="InterPro" id="IPR016181">
    <property type="entry name" value="Acyl_CoA_acyltransferase"/>
</dbReference>
<comment type="caution">
    <text evidence="2">The sequence shown here is derived from an EMBL/GenBank/DDBJ whole genome shotgun (WGS) entry which is preliminary data.</text>
</comment>
<dbReference type="PANTHER" id="PTHR20905:SF32">
    <property type="entry name" value="ARYLALKYLAMINE N-ACETYLTRANSFERASE-LIKE 7, ISOFORM A"/>
    <property type="match status" value="1"/>
</dbReference>
<evidence type="ECO:0000259" key="1">
    <source>
        <dbReference type="PROSITE" id="PS51186"/>
    </source>
</evidence>
<dbReference type="Gene3D" id="3.40.630.30">
    <property type="match status" value="1"/>
</dbReference>
<dbReference type="CDD" id="cd04301">
    <property type="entry name" value="NAT_SF"/>
    <property type="match status" value="1"/>
</dbReference>
<evidence type="ECO:0000313" key="3">
    <source>
        <dbReference type="Proteomes" id="UP001153954"/>
    </source>
</evidence>
<organism evidence="2 3">
    <name type="scientific">Euphydryas editha</name>
    <name type="common">Edith's checkerspot</name>
    <dbReference type="NCBI Taxonomy" id="104508"/>
    <lineage>
        <taxon>Eukaryota</taxon>
        <taxon>Metazoa</taxon>
        <taxon>Ecdysozoa</taxon>
        <taxon>Arthropoda</taxon>
        <taxon>Hexapoda</taxon>
        <taxon>Insecta</taxon>
        <taxon>Pterygota</taxon>
        <taxon>Neoptera</taxon>
        <taxon>Endopterygota</taxon>
        <taxon>Lepidoptera</taxon>
        <taxon>Glossata</taxon>
        <taxon>Ditrysia</taxon>
        <taxon>Papilionoidea</taxon>
        <taxon>Nymphalidae</taxon>
        <taxon>Nymphalinae</taxon>
        <taxon>Euphydryas</taxon>
    </lineage>
</organism>
<feature type="domain" description="N-acetyltransferase" evidence="1">
    <location>
        <begin position="86"/>
        <end position="240"/>
    </location>
</feature>
<dbReference type="Pfam" id="PF00583">
    <property type="entry name" value="Acetyltransf_1"/>
    <property type="match status" value="1"/>
</dbReference>
<dbReference type="InterPro" id="IPR000182">
    <property type="entry name" value="GNAT_dom"/>
</dbReference>
<dbReference type="AlphaFoldDB" id="A0AAU9UUW1"/>
<dbReference type="EMBL" id="CAKOGL010000024">
    <property type="protein sequence ID" value="CAH2101706.1"/>
    <property type="molecule type" value="Genomic_DNA"/>
</dbReference>
<proteinExistence type="predicted"/>
<reference evidence="2" key="1">
    <citation type="submission" date="2022-03" db="EMBL/GenBank/DDBJ databases">
        <authorList>
            <person name="Tunstrom K."/>
        </authorList>
    </citation>
    <scope>NUCLEOTIDE SEQUENCE</scope>
</reference>
<sequence length="241" mass="27340">MAWKRPHDVPVGIVWSRFKGKDRDGVPGLMYQIRDMDESYKEVCIDMLCDTFKNDDPLSVALGGRDDQESINSARAYWSKYIDQKMSIACFTEVDGEPKELIGFNLLVVLRNYDDEEMELPEGEVLRKILKTITVAENLVDVFEFYGIDTYLSSCGMTVLPPYRGQNIGARLLEVREKICKRFGIKATCTTFTAISSQVLAAKCNFEVLATFDYSDMLEHGVDLTNCKSVCAKIMGKKYIE</sequence>
<dbReference type="PROSITE" id="PS51186">
    <property type="entry name" value="GNAT"/>
    <property type="match status" value="1"/>
</dbReference>
<dbReference type="SUPFAM" id="SSF55729">
    <property type="entry name" value="Acyl-CoA N-acyltransferases (Nat)"/>
    <property type="match status" value="1"/>
</dbReference>
<gene>
    <name evidence="2" type="ORF">EEDITHA_LOCUS16434</name>
</gene>
<protein>
    <recommendedName>
        <fullName evidence="1">N-acetyltransferase domain-containing protein</fullName>
    </recommendedName>
</protein>
<evidence type="ECO:0000313" key="2">
    <source>
        <dbReference type="EMBL" id="CAH2101706.1"/>
    </source>
</evidence>